<dbReference type="InterPro" id="IPR005888">
    <property type="entry name" value="dTDP_Gluc_deHydtase"/>
</dbReference>
<accession>A0ABQ8UV16</accession>
<proteinExistence type="predicted"/>
<dbReference type="CDD" id="cd05246">
    <property type="entry name" value="dTDP_GD_SDR_e"/>
    <property type="match status" value="1"/>
</dbReference>
<evidence type="ECO:0000256" key="3">
    <source>
        <dbReference type="ARBA" id="ARBA00023239"/>
    </source>
</evidence>
<dbReference type="Proteomes" id="UP001141327">
    <property type="component" value="Unassembled WGS sequence"/>
</dbReference>
<reference evidence="5" key="1">
    <citation type="journal article" date="2022" name="bioRxiv">
        <title>Genomics of Preaxostyla Flagellates Illuminates Evolutionary Transitions and the Path Towards Mitochondrial Loss.</title>
        <authorList>
            <person name="Novak L.V.F."/>
            <person name="Treitli S.C."/>
            <person name="Pyrih J."/>
            <person name="Halakuc P."/>
            <person name="Pipaliya S.V."/>
            <person name="Vacek V."/>
            <person name="Brzon O."/>
            <person name="Soukal P."/>
            <person name="Eme L."/>
            <person name="Dacks J.B."/>
            <person name="Karnkowska A."/>
            <person name="Elias M."/>
            <person name="Hampl V."/>
        </authorList>
    </citation>
    <scope>NUCLEOTIDE SEQUENCE</scope>
    <source>
        <strain evidence="5">RCP-MX</strain>
    </source>
</reference>
<dbReference type="PANTHER" id="PTHR43000">
    <property type="entry name" value="DTDP-D-GLUCOSE 4,6-DEHYDRATASE-RELATED"/>
    <property type="match status" value="1"/>
</dbReference>
<comment type="caution">
    <text evidence="5">The sequence shown here is derived from an EMBL/GenBank/DDBJ whole genome shotgun (WGS) entry which is preliminary data.</text>
</comment>
<dbReference type="SUPFAM" id="SSF51735">
    <property type="entry name" value="NAD(P)-binding Rossmann-fold domains"/>
    <property type="match status" value="1"/>
</dbReference>
<dbReference type="InterPro" id="IPR016040">
    <property type="entry name" value="NAD(P)-bd_dom"/>
</dbReference>
<evidence type="ECO:0000313" key="5">
    <source>
        <dbReference type="EMBL" id="KAJ4462942.1"/>
    </source>
</evidence>
<gene>
    <name evidence="5" type="ORF">PAPYR_163</name>
</gene>
<evidence type="ECO:0000256" key="1">
    <source>
        <dbReference type="ARBA" id="ARBA00001911"/>
    </source>
</evidence>
<dbReference type="InterPro" id="IPR036291">
    <property type="entry name" value="NAD(P)-bd_dom_sf"/>
</dbReference>
<feature type="domain" description="NAD(P)-binding" evidence="4">
    <location>
        <begin position="11"/>
        <end position="334"/>
    </location>
</feature>
<dbReference type="Gene3D" id="3.90.25.10">
    <property type="entry name" value="UDP-galactose 4-epimerase, domain 1"/>
    <property type="match status" value="1"/>
</dbReference>
<evidence type="ECO:0000259" key="4">
    <source>
        <dbReference type="Pfam" id="PF16363"/>
    </source>
</evidence>
<name>A0ABQ8UV16_9EUKA</name>
<dbReference type="EMBL" id="JAPMOS010000001">
    <property type="protein sequence ID" value="KAJ4462942.1"/>
    <property type="molecule type" value="Genomic_DNA"/>
</dbReference>
<dbReference type="Gene3D" id="3.40.50.720">
    <property type="entry name" value="NAD(P)-binding Rossmann-like Domain"/>
    <property type="match status" value="1"/>
</dbReference>
<comment type="cofactor">
    <cofactor evidence="1">
        <name>NAD(+)</name>
        <dbReference type="ChEBI" id="CHEBI:57540"/>
    </cofactor>
</comment>
<dbReference type="NCBIfam" id="TIGR01181">
    <property type="entry name" value="dTDP_gluc_dehyt"/>
    <property type="match status" value="1"/>
</dbReference>
<sequence>MPEDPKQTRVLVTGGYGFIGSHFVRWLLTHHPDYFVVNMDKLSYAADPEYLADIMSTPAYRARYCFVEGDICDIQACRRALFATDTPSAEPVEMIFNFAAESHVDRGLCAPLVFAQNNTIGTLTLLEACRENPTVMKRLRRFVHISTDEVYGSSSCESSAQEVAVFREATTVLEPRNPYSASKAAAEMFLSAYHKTFGLPIVITRSSNNYGPCQHPEKFVPVCILNALQGKQIPIFGSGLQMRDWIFVEDNCEAIDIVSQLGVLGHRYNICSGRELTNLDMAKGITQVLGLDESHLVHVADRLGHDFRYSMDNSQTRGLGWQCRTTLQEGLRRTIEWYRARYLQKGSTPAPSPVPSEGQSCPLVCEETLASGGAH</sequence>
<protein>
    <submittedName>
        <fullName evidence="5">dTDP-glucose 4</fullName>
    </submittedName>
</protein>
<evidence type="ECO:0000256" key="2">
    <source>
        <dbReference type="ARBA" id="ARBA00023027"/>
    </source>
</evidence>
<organism evidence="5 6">
    <name type="scientific">Paratrimastix pyriformis</name>
    <dbReference type="NCBI Taxonomy" id="342808"/>
    <lineage>
        <taxon>Eukaryota</taxon>
        <taxon>Metamonada</taxon>
        <taxon>Preaxostyla</taxon>
        <taxon>Paratrimastigidae</taxon>
        <taxon>Paratrimastix</taxon>
    </lineage>
</organism>
<evidence type="ECO:0000313" key="6">
    <source>
        <dbReference type="Proteomes" id="UP001141327"/>
    </source>
</evidence>
<keyword evidence="3" id="KW-0456">Lyase</keyword>
<keyword evidence="2" id="KW-0520">NAD</keyword>
<dbReference type="Pfam" id="PF16363">
    <property type="entry name" value="GDP_Man_Dehyd"/>
    <property type="match status" value="1"/>
</dbReference>
<keyword evidence="6" id="KW-1185">Reference proteome</keyword>